<keyword evidence="1" id="KW-1133">Transmembrane helix</keyword>
<evidence type="ECO:0000313" key="2">
    <source>
        <dbReference type="EMBL" id="GAA0718289.1"/>
    </source>
</evidence>
<accession>A0ABP3TUK3</accession>
<organism evidence="2 3">
    <name type="scientific">Dokdonella soli</name>
    <dbReference type="NCBI Taxonomy" id="529810"/>
    <lineage>
        <taxon>Bacteria</taxon>
        <taxon>Pseudomonadati</taxon>
        <taxon>Pseudomonadota</taxon>
        <taxon>Gammaproteobacteria</taxon>
        <taxon>Lysobacterales</taxon>
        <taxon>Rhodanobacteraceae</taxon>
        <taxon>Dokdonella</taxon>
    </lineage>
</organism>
<sequence>MTDFEIQRRLRELNTPRAPQTDLWSGIATRIAGETAPVAHRRGRWLPLAAAAALLLAVIAGTLVLGVRQQNIPQDVAATDAGALSSKKLRVSSRDAQDFARAPGGDPRLVGAAVVLDAAHAELEQALDQRPDAVFLVSLLNRTNARRMKLDHFGANAG</sequence>
<evidence type="ECO:0000256" key="1">
    <source>
        <dbReference type="SAM" id="Phobius"/>
    </source>
</evidence>
<comment type="caution">
    <text evidence="2">The sequence shown here is derived from an EMBL/GenBank/DDBJ whole genome shotgun (WGS) entry which is preliminary data.</text>
</comment>
<keyword evidence="1" id="KW-0472">Membrane</keyword>
<dbReference type="RefSeq" id="WP_343791773.1">
    <property type="nucleotide sequence ID" value="NZ_BAAAEU010000020.1"/>
</dbReference>
<feature type="transmembrane region" description="Helical" evidence="1">
    <location>
        <begin position="45"/>
        <end position="67"/>
    </location>
</feature>
<evidence type="ECO:0008006" key="4">
    <source>
        <dbReference type="Google" id="ProtNLM"/>
    </source>
</evidence>
<dbReference type="EMBL" id="BAAAEU010000020">
    <property type="protein sequence ID" value="GAA0718289.1"/>
    <property type="molecule type" value="Genomic_DNA"/>
</dbReference>
<keyword evidence="1" id="KW-0812">Transmembrane</keyword>
<proteinExistence type="predicted"/>
<reference evidence="3" key="1">
    <citation type="journal article" date="2019" name="Int. J. Syst. Evol. Microbiol.">
        <title>The Global Catalogue of Microorganisms (GCM) 10K type strain sequencing project: providing services to taxonomists for standard genome sequencing and annotation.</title>
        <authorList>
            <consortium name="The Broad Institute Genomics Platform"/>
            <consortium name="The Broad Institute Genome Sequencing Center for Infectious Disease"/>
            <person name="Wu L."/>
            <person name="Ma J."/>
        </authorList>
    </citation>
    <scope>NUCLEOTIDE SEQUENCE [LARGE SCALE GENOMIC DNA]</scope>
    <source>
        <strain evidence="3">JCM 15421</strain>
    </source>
</reference>
<gene>
    <name evidence="2" type="ORF">GCM10009105_25850</name>
</gene>
<keyword evidence="3" id="KW-1185">Reference proteome</keyword>
<name>A0ABP3TUK3_9GAMM</name>
<evidence type="ECO:0000313" key="3">
    <source>
        <dbReference type="Proteomes" id="UP001501523"/>
    </source>
</evidence>
<protein>
    <recommendedName>
        <fullName evidence="4">DUF3379 domain-containing protein</fullName>
    </recommendedName>
</protein>
<dbReference type="Proteomes" id="UP001501523">
    <property type="component" value="Unassembled WGS sequence"/>
</dbReference>